<evidence type="ECO:0000256" key="2">
    <source>
        <dbReference type="ARBA" id="ARBA00002315"/>
    </source>
</evidence>
<comment type="similarity">
    <text evidence="4">Belongs to the BPG-independent phosphoglycerate mutase family. A-PGAM subfamily.</text>
</comment>
<comment type="function">
    <text evidence="2">Catalyzes the interconversion of 2-phosphoglycerate and 3-phosphoglycerate.</text>
</comment>
<evidence type="ECO:0000256" key="4">
    <source>
        <dbReference type="ARBA" id="ARBA00005524"/>
    </source>
</evidence>
<dbReference type="GO" id="GO:0006096">
    <property type="term" value="P:glycolytic process"/>
    <property type="evidence" value="ECO:0007669"/>
    <property type="project" value="UniProtKB-KW"/>
</dbReference>
<sequence length="407" mass="43906">MSLPSKSAYLNLLSSLARKSSSRIVLLVLDGVGGLAKDGKTELEAARTPNLDSLACGASCGLSVPVLPGITPGSGPAHLALFGYDPLVFEISRGALEVYGVGKTLSDQQIGARGNFCKIDGDGVVRDRRAGRLRTEENARLCAHLNERIGEVDGVGVEFVPGKEHRFVLILTGKGLSSKLFDTDPHEEMKHYAECTASDPEGEMTARVVNSLMETVLDVLTGEKEATGIILRGFSGRPEIPTLGDLYHLRPAVIATYPMYKGIANIVGMDIIGCESTWGSQVTALEELFGRYDFFYIHYKLTDMAGEDGDFEKKVGFIEEADGAVDRILELKPDVFVVTGDHSTPASMKKHSWHPNPFMIKSIGARIDSADRFTEGECARGCLGVFEAKYGMGLMLAHAGKLDKFGA</sequence>
<evidence type="ECO:0000313" key="7">
    <source>
        <dbReference type="EMBL" id="TET47626.1"/>
    </source>
</evidence>
<dbReference type="GO" id="GO:0046872">
    <property type="term" value="F:metal ion binding"/>
    <property type="evidence" value="ECO:0007669"/>
    <property type="project" value="InterPro"/>
</dbReference>
<feature type="domain" description="Metalloenzyme" evidence="6">
    <location>
        <begin position="23"/>
        <end position="389"/>
    </location>
</feature>
<comment type="pathway">
    <text evidence="3">Carbohydrate degradation.</text>
</comment>
<organism evidence="7">
    <name type="scientific">candidate division TA06 bacterium</name>
    <dbReference type="NCBI Taxonomy" id="2250710"/>
    <lineage>
        <taxon>Bacteria</taxon>
        <taxon>Bacteria division TA06</taxon>
    </lineage>
</organism>
<dbReference type="GO" id="GO:0004619">
    <property type="term" value="F:phosphoglycerate mutase activity"/>
    <property type="evidence" value="ECO:0007669"/>
    <property type="project" value="UniProtKB-EC"/>
</dbReference>
<dbReference type="NCBIfam" id="TIGR00306">
    <property type="entry name" value="apgM"/>
    <property type="match status" value="1"/>
</dbReference>
<comment type="caution">
    <text evidence="7">The sequence shown here is derived from an EMBL/GenBank/DDBJ whole genome shotgun (WGS) entry which is preliminary data.</text>
</comment>
<gene>
    <name evidence="7" type="ORF">E3J62_00755</name>
</gene>
<dbReference type="Pfam" id="PF01676">
    <property type="entry name" value="Metalloenzyme"/>
    <property type="match status" value="1"/>
</dbReference>
<evidence type="ECO:0000259" key="6">
    <source>
        <dbReference type="Pfam" id="PF01676"/>
    </source>
</evidence>
<reference evidence="7" key="1">
    <citation type="submission" date="2019-03" db="EMBL/GenBank/DDBJ databases">
        <title>Metabolic potential of uncultured bacteria and archaea associated with petroleum seepage in deep-sea sediments.</title>
        <authorList>
            <person name="Dong X."/>
            <person name="Hubert C."/>
        </authorList>
    </citation>
    <scope>NUCLEOTIDE SEQUENCE [LARGE SCALE GENOMIC DNA]</scope>
    <source>
        <strain evidence="7">E44_bin18</strain>
    </source>
</reference>
<dbReference type="AlphaFoldDB" id="A0A523UYM0"/>
<dbReference type="Pfam" id="PF10143">
    <property type="entry name" value="PhosphMutase"/>
    <property type="match status" value="1"/>
</dbReference>
<dbReference type="InterPro" id="IPR006124">
    <property type="entry name" value="Metalloenzyme"/>
</dbReference>
<dbReference type="InterPro" id="IPR042253">
    <property type="entry name" value="Pglycerate_mutase_ApgM_sf"/>
</dbReference>
<dbReference type="InterPro" id="IPR017850">
    <property type="entry name" value="Alkaline_phosphatase_core_sf"/>
</dbReference>
<dbReference type="PANTHER" id="PTHR31209:SF0">
    <property type="entry name" value="METALLOENZYME DOMAIN-CONTAINING PROTEIN"/>
    <property type="match status" value="1"/>
</dbReference>
<comment type="catalytic activity">
    <reaction evidence="1">
        <text>(2R)-2-phosphoglycerate = (2R)-3-phosphoglycerate</text>
        <dbReference type="Rhea" id="RHEA:15901"/>
        <dbReference type="ChEBI" id="CHEBI:58272"/>
        <dbReference type="ChEBI" id="CHEBI:58289"/>
        <dbReference type="EC" id="5.4.2.12"/>
    </reaction>
</comment>
<dbReference type="CDD" id="cd16011">
    <property type="entry name" value="iPGM_like"/>
    <property type="match status" value="1"/>
</dbReference>
<dbReference type="Gene3D" id="3.40.720.10">
    <property type="entry name" value="Alkaline Phosphatase, subunit A"/>
    <property type="match status" value="2"/>
</dbReference>
<dbReference type="NCBIfam" id="NF003160">
    <property type="entry name" value="PRK04135.1"/>
    <property type="match status" value="1"/>
</dbReference>
<dbReference type="Gene3D" id="3.30.70.2130">
    <property type="entry name" value="Metalloenzyme domain"/>
    <property type="match status" value="1"/>
</dbReference>
<dbReference type="EMBL" id="SOJN01000012">
    <property type="protein sequence ID" value="TET47626.1"/>
    <property type="molecule type" value="Genomic_DNA"/>
</dbReference>
<keyword evidence="5" id="KW-0324">Glycolysis</keyword>
<accession>A0A523UYM0</accession>
<dbReference type="InterPro" id="IPR004456">
    <property type="entry name" value="Pglycerate_mutase_ApgM"/>
</dbReference>
<protein>
    <submittedName>
        <fullName evidence="7">2,3-bisphosphoglycerate-independent phosphoglycerate mutase</fullName>
    </submittedName>
</protein>
<evidence type="ECO:0000256" key="1">
    <source>
        <dbReference type="ARBA" id="ARBA00000370"/>
    </source>
</evidence>
<dbReference type="PIRSF" id="PIRSF006392">
    <property type="entry name" value="IPGAM_arch"/>
    <property type="match status" value="1"/>
</dbReference>
<dbReference type="PANTHER" id="PTHR31209">
    <property type="entry name" value="COFACTOR-INDEPENDENT PHOSPHOGLYCERATE MUTASE"/>
    <property type="match status" value="1"/>
</dbReference>
<proteinExistence type="inferred from homology"/>
<evidence type="ECO:0000256" key="5">
    <source>
        <dbReference type="ARBA" id="ARBA00023152"/>
    </source>
</evidence>
<name>A0A523UYM0_UNCT6</name>
<dbReference type="Proteomes" id="UP000315525">
    <property type="component" value="Unassembled WGS sequence"/>
</dbReference>
<evidence type="ECO:0000256" key="3">
    <source>
        <dbReference type="ARBA" id="ARBA00004921"/>
    </source>
</evidence>
<dbReference type="SUPFAM" id="SSF53649">
    <property type="entry name" value="Alkaline phosphatase-like"/>
    <property type="match status" value="1"/>
</dbReference>